<dbReference type="OrthoDB" id="645138at2"/>
<evidence type="ECO:0000313" key="1">
    <source>
        <dbReference type="EMBL" id="TKS57411.1"/>
    </source>
</evidence>
<dbReference type="AlphaFoldDB" id="A0A4U5TU27"/>
<evidence type="ECO:0000313" key="2">
    <source>
        <dbReference type="Proteomes" id="UP000306552"/>
    </source>
</evidence>
<reference evidence="1 2" key="1">
    <citation type="submission" date="2019-04" db="EMBL/GenBank/DDBJ databases">
        <title>Psychroflexus halotolerans sp. nov., isolated from a marine solar saltern.</title>
        <authorList>
            <person name="Feng X."/>
        </authorList>
    </citation>
    <scope>NUCLEOTIDE SEQUENCE [LARGE SCALE GENOMIC DNA]</scope>
    <source>
        <strain evidence="1 2">WDS2C27</strain>
    </source>
</reference>
<gene>
    <name evidence="1" type="ORF">FCN74_03035</name>
</gene>
<proteinExistence type="predicted"/>
<keyword evidence="2" id="KW-1185">Reference proteome</keyword>
<dbReference type="RefSeq" id="WP_138931112.1">
    <property type="nucleotide sequence ID" value="NZ_SWMU01000001.1"/>
</dbReference>
<dbReference type="EMBL" id="SWMU01000001">
    <property type="protein sequence ID" value="TKS57411.1"/>
    <property type="molecule type" value="Genomic_DNA"/>
</dbReference>
<name>A0A4U5TU27_9FLAO</name>
<dbReference type="Proteomes" id="UP000306552">
    <property type="component" value="Unassembled WGS sequence"/>
</dbReference>
<organism evidence="1 2">
    <name type="scientific">Mesohalobacter halotolerans</name>
    <dbReference type="NCBI Taxonomy" id="1883405"/>
    <lineage>
        <taxon>Bacteria</taxon>
        <taxon>Pseudomonadati</taxon>
        <taxon>Bacteroidota</taxon>
        <taxon>Flavobacteriia</taxon>
        <taxon>Flavobacteriales</taxon>
        <taxon>Flavobacteriaceae</taxon>
        <taxon>Mesohalobacter</taxon>
    </lineage>
</organism>
<accession>A0A4U5TU27</accession>
<comment type="caution">
    <text evidence="1">The sequence shown here is derived from an EMBL/GenBank/DDBJ whole genome shotgun (WGS) entry which is preliminary data.</text>
</comment>
<protein>
    <submittedName>
        <fullName evidence="1">Uncharacterized protein</fullName>
    </submittedName>
</protein>
<sequence length="249" mass="26742">MAKLGGILKIEGTLDGMTFYKTKDGHLVRTKGGVSKDRIQNDPAFVRTRENGAEFGASASAGKLLRTSIRNLLMKAKDARVASRLTQAMTQIKNLDSTSDRGERKVSIGLATPEGKELLKGFNFNNRAIIGSVLFAPYTIDTATGEITLTDLNPMNDIAYPSGATHVSLTSAYAKVDFDTGENSIEISPEVNLPIDNTTATQSLVPPAVPSGTGFDFMLILIEFYQEVNGSQYSLNNGAFNVLSVVEVA</sequence>